<accession>A0A4U5NUC4</accession>
<dbReference type="InterPro" id="IPR036975">
    <property type="entry name" value="Importin-a_IBB_sf"/>
</dbReference>
<feature type="compositionally biased region" description="Polar residues" evidence="6">
    <location>
        <begin position="1"/>
        <end position="27"/>
    </location>
</feature>
<reference evidence="8 9" key="1">
    <citation type="journal article" date="2015" name="Genome Biol.">
        <title>Comparative genomics of Steinernema reveals deeply conserved gene regulatory networks.</title>
        <authorList>
            <person name="Dillman A.R."/>
            <person name="Macchietto M."/>
            <person name="Porter C.F."/>
            <person name="Rogers A."/>
            <person name="Williams B."/>
            <person name="Antoshechkin I."/>
            <person name="Lee M.M."/>
            <person name="Goodwin Z."/>
            <person name="Lu X."/>
            <person name="Lewis E.E."/>
            <person name="Goodrich-Blair H."/>
            <person name="Stock S.P."/>
            <person name="Adams B.J."/>
            <person name="Sternberg P.W."/>
            <person name="Mortazavi A."/>
        </authorList>
    </citation>
    <scope>NUCLEOTIDE SEQUENCE [LARGE SCALE GENOMIC DNA]</scope>
    <source>
        <strain evidence="8 9">ALL</strain>
    </source>
</reference>
<evidence type="ECO:0000256" key="1">
    <source>
        <dbReference type="ARBA" id="ARBA00010394"/>
    </source>
</evidence>
<dbReference type="STRING" id="34508.A0A4U5NUC4"/>
<evidence type="ECO:0000256" key="3">
    <source>
        <dbReference type="ARBA" id="ARBA00022737"/>
    </source>
</evidence>
<sequence>MDPESSAPSTSARSNFESLYKNNGRTSSELRKRREDETIRIRKEKREETQNKRRHIIFESDDEMDAEVGSGSEEYEAEVFDPKLIDDLSSFAAPDAESRVHKALVFYRHLIQTKDTAVNEILELGLTTIFIDIIGSVRSPQLIYESLHIISEILCLADGNELLSSNPTVFDLLLSLLTGGEPRIQEVAASAVSNLACDCSQYCIDRDIIDTIVTLYHRNDAGDELKASLIWIARSLCKKKLSEVNFENLMHMYPMLVEELCRELNSDKVLGDAAMALALLGDQTDERISRVAVAHRRIMPRMITLMRIDQAKECREAAMRYVSNLASGHDAQTALVCEYALGSLRDILADCIEAGVRRDACWAISNIAASGRERIEELMKAGIFLPIVYVLESGPFDLRREAAWAVFNATQYGTFKHIAYLCKLNVHVPLIDLLTTVEWNIAYICLRSIRRMIEMGESDLQQRNLHANRVKLKLEEEGFRDRLDYLQNSDNKEVSREAGNIWKLFFEDDDDDDLNL</sequence>
<dbReference type="OrthoDB" id="5870824at2759"/>
<gene>
    <name evidence="8" type="ORF">L596_011276</name>
</gene>
<evidence type="ECO:0000313" key="9">
    <source>
        <dbReference type="Proteomes" id="UP000298663"/>
    </source>
</evidence>
<dbReference type="GO" id="GO:0006606">
    <property type="term" value="P:protein import into nucleus"/>
    <property type="evidence" value="ECO:0007669"/>
    <property type="project" value="InterPro"/>
</dbReference>
<dbReference type="GO" id="GO:0061608">
    <property type="term" value="F:nuclear import signal receptor activity"/>
    <property type="evidence" value="ECO:0007669"/>
    <property type="project" value="InterPro"/>
</dbReference>
<dbReference type="GO" id="GO:0005737">
    <property type="term" value="C:cytoplasm"/>
    <property type="evidence" value="ECO:0007669"/>
    <property type="project" value="InterPro"/>
</dbReference>
<evidence type="ECO:0000256" key="5">
    <source>
        <dbReference type="PIRNR" id="PIRNR005673"/>
    </source>
</evidence>
<dbReference type="PANTHER" id="PTHR23316">
    <property type="entry name" value="IMPORTIN ALPHA"/>
    <property type="match status" value="1"/>
</dbReference>
<keyword evidence="9" id="KW-1185">Reference proteome</keyword>
<feature type="compositionally biased region" description="Basic and acidic residues" evidence="6">
    <location>
        <begin position="28"/>
        <end position="51"/>
    </location>
</feature>
<comment type="similarity">
    <text evidence="1 5">Belongs to the importin alpha family.</text>
</comment>
<name>A0A4U5NUC4_STECR</name>
<dbReference type="PROSITE" id="PS51214">
    <property type="entry name" value="IBB"/>
    <property type="match status" value="1"/>
</dbReference>
<comment type="caution">
    <text evidence="8">The sequence shown here is derived from an EMBL/GenBank/DDBJ whole genome shotgun (WGS) entry which is preliminary data.</text>
</comment>
<evidence type="ECO:0000256" key="6">
    <source>
        <dbReference type="SAM" id="MobiDB-lite"/>
    </source>
</evidence>
<feature type="domain" description="IBB" evidence="7">
    <location>
        <begin position="1"/>
        <end position="63"/>
    </location>
</feature>
<keyword evidence="4 5" id="KW-0653">Protein transport</keyword>
<dbReference type="InterPro" id="IPR011989">
    <property type="entry name" value="ARM-like"/>
</dbReference>
<organism evidence="8 9">
    <name type="scientific">Steinernema carpocapsae</name>
    <name type="common">Entomopathogenic nematode</name>
    <dbReference type="NCBI Taxonomy" id="34508"/>
    <lineage>
        <taxon>Eukaryota</taxon>
        <taxon>Metazoa</taxon>
        <taxon>Ecdysozoa</taxon>
        <taxon>Nematoda</taxon>
        <taxon>Chromadorea</taxon>
        <taxon>Rhabditida</taxon>
        <taxon>Tylenchina</taxon>
        <taxon>Panagrolaimomorpha</taxon>
        <taxon>Strongyloidoidea</taxon>
        <taxon>Steinernematidae</taxon>
        <taxon>Steinernema</taxon>
    </lineage>
</organism>
<dbReference type="EMBL" id="AZBU02000003">
    <property type="protein sequence ID" value="TKR86751.1"/>
    <property type="molecule type" value="Genomic_DNA"/>
</dbReference>
<protein>
    <recommendedName>
        <fullName evidence="5">Importin subunit alpha</fullName>
    </recommendedName>
</protein>
<dbReference type="InterPro" id="IPR024931">
    <property type="entry name" value="Importin_alpha"/>
</dbReference>
<keyword evidence="3" id="KW-0677">Repeat</keyword>
<feature type="region of interest" description="Disordered" evidence="6">
    <location>
        <begin position="1"/>
        <end position="55"/>
    </location>
</feature>
<dbReference type="InterPro" id="IPR000225">
    <property type="entry name" value="Armadillo"/>
</dbReference>
<evidence type="ECO:0000256" key="2">
    <source>
        <dbReference type="ARBA" id="ARBA00022448"/>
    </source>
</evidence>
<keyword evidence="2 5" id="KW-0813">Transport</keyword>
<dbReference type="SMART" id="SM00185">
    <property type="entry name" value="ARM"/>
    <property type="match status" value="4"/>
</dbReference>
<dbReference type="InterPro" id="IPR016024">
    <property type="entry name" value="ARM-type_fold"/>
</dbReference>
<dbReference type="Gene3D" id="1.25.10.10">
    <property type="entry name" value="Leucine-rich Repeat Variant"/>
    <property type="match status" value="1"/>
</dbReference>
<dbReference type="AlphaFoldDB" id="A0A4U5NUC4"/>
<dbReference type="Proteomes" id="UP000298663">
    <property type="component" value="Unassembled WGS sequence"/>
</dbReference>
<evidence type="ECO:0000313" key="8">
    <source>
        <dbReference type="EMBL" id="TKR86751.1"/>
    </source>
</evidence>
<proteinExistence type="inferred from homology"/>
<reference evidence="8 9" key="2">
    <citation type="journal article" date="2019" name="G3 (Bethesda)">
        <title>Hybrid Assembly of the Genome of the Entomopathogenic Nematode Steinernema carpocapsae Identifies the X-Chromosome.</title>
        <authorList>
            <person name="Serra L."/>
            <person name="Macchietto M."/>
            <person name="Macias-Munoz A."/>
            <person name="McGill C.J."/>
            <person name="Rodriguez I.M."/>
            <person name="Rodriguez B."/>
            <person name="Murad R."/>
            <person name="Mortazavi A."/>
        </authorList>
    </citation>
    <scope>NUCLEOTIDE SEQUENCE [LARGE SCALE GENOMIC DNA]</scope>
    <source>
        <strain evidence="8 9">ALL</strain>
    </source>
</reference>
<evidence type="ECO:0000259" key="7">
    <source>
        <dbReference type="PROSITE" id="PS51214"/>
    </source>
</evidence>
<dbReference type="InterPro" id="IPR002652">
    <property type="entry name" value="Importin-a_IBB"/>
</dbReference>
<evidence type="ECO:0000256" key="4">
    <source>
        <dbReference type="ARBA" id="ARBA00022927"/>
    </source>
</evidence>
<dbReference type="SUPFAM" id="SSF48371">
    <property type="entry name" value="ARM repeat"/>
    <property type="match status" value="1"/>
</dbReference>
<dbReference type="PIRSF" id="PIRSF005673">
    <property type="entry name" value="Importin_alpha"/>
    <property type="match status" value="1"/>
</dbReference>
<dbReference type="Pfam" id="PF01749">
    <property type="entry name" value="IBB"/>
    <property type="match status" value="1"/>
</dbReference>
<dbReference type="Gene3D" id="1.20.5.690">
    <property type="entry name" value="Importin-alpha, importin-beta-binding domain"/>
    <property type="match status" value="1"/>
</dbReference>